<dbReference type="EMBL" id="JANBPU010000013">
    <property type="protein sequence ID" value="KAJ1920466.1"/>
    <property type="molecule type" value="Genomic_DNA"/>
</dbReference>
<comment type="similarity">
    <text evidence="3">Belongs to the complex I NDUFA2 subunit family.</text>
</comment>
<dbReference type="AlphaFoldDB" id="A0A9W8A9V5"/>
<keyword evidence="5" id="KW-0679">Respiratory chain</keyword>
<proteinExistence type="inferred from homology"/>
<comment type="function">
    <text evidence="1">Accessory subunit of the mitochondrial membrane respiratory chain NADH dehydrogenase (Complex I), that is believed not to be involved in catalysis. Complex I functions in the transfer of electrons from NADH to the respiratory chain. The immediate electron acceptor for the enzyme is believed to be ubiquinone.</text>
</comment>
<evidence type="ECO:0000313" key="12">
    <source>
        <dbReference type="Proteomes" id="UP001150538"/>
    </source>
</evidence>
<dbReference type="InterPro" id="IPR016464">
    <property type="entry name" value="NADH_Ub_cplx-1_asu_su-2"/>
</dbReference>
<dbReference type="Pfam" id="PF05047">
    <property type="entry name" value="L51_S25_CI-B8"/>
    <property type="match status" value="1"/>
</dbReference>
<evidence type="ECO:0000256" key="2">
    <source>
        <dbReference type="ARBA" id="ARBA00004443"/>
    </source>
</evidence>
<evidence type="ECO:0000313" key="11">
    <source>
        <dbReference type="EMBL" id="KAJ1920466.1"/>
    </source>
</evidence>
<accession>A0A9W8A9V5</accession>
<keyword evidence="6" id="KW-0999">Mitochondrion inner membrane</keyword>
<sequence>MSWTAFSKSLKELRIHFSPNSPTSQGLRDFIVKQYPALKKANPGLPILIREANGVQSSITARFERGREHKSILDNIPVQQIDEKLKQLVNKGVSGEAPKIKN</sequence>
<keyword evidence="4" id="KW-0813">Transport</keyword>
<gene>
    <name evidence="11" type="ORF">H4219_001303</name>
</gene>
<dbReference type="SUPFAM" id="SSF52833">
    <property type="entry name" value="Thioredoxin-like"/>
    <property type="match status" value="1"/>
</dbReference>
<dbReference type="Proteomes" id="UP001150538">
    <property type="component" value="Unassembled WGS sequence"/>
</dbReference>
<evidence type="ECO:0000259" key="10">
    <source>
        <dbReference type="SMART" id="SM00916"/>
    </source>
</evidence>
<keyword evidence="7" id="KW-0249">Electron transport</keyword>
<dbReference type="InterPro" id="IPR036249">
    <property type="entry name" value="Thioredoxin-like_sf"/>
</dbReference>
<keyword evidence="8" id="KW-0496">Mitochondrion</keyword>
<evidence type="ECO:0000256" key="3">
    <source>
        <dbReference type="ARBA" id="ARBA00008939"/>
    </source>
</evidence>
<evidence type="ECO:0000256" key="6">
    <source>
        <dbReference type="ARBA" id="ARBA00022792"/>
    </source>
</evidence>
<comment type="caution">
    <text evidence="11">The sequence shown here is derived from an EMBL/GenBank/DDBJ whole genome shotgun (WGS) entry which is preliminary data.</text>
</comment>
<comment type="subcellular location">
    <subcellularLocation>
        <location evidence="2">Mitochondrion inner membrane</location>
        <topology evidence="2">Peripheral membrane protein</topology>
        <orientation evidence="2">Matrix side</orientation>
    </subcellularLocation>
</comment>
<reference evidence="11" key="1">
    <citation type="submission" date="2022-07" db="EMBL/GenBank/DDBJ databases">
        <title>Phylogenomic reconstructions and comparative analyses of Kickxellomycotina fungi.</title>
        <authorList>
            <person name="Reynolds N.K."/>
            <person name="Stajich J.E."/>
            <person name="Barry K."/>
            <person name="Grigoriev I.V."/>
            <person name="Crous P."/>
            <person name="Smith M.E."/>
        </authorList>
    </citation>
    <scope>NUCLEOTIDE SEQUENCE</scope>
    <source>
        <strain evidence="11">NBRC 100468</strain>
    </source>
</reference>
<evidence type="ECO:0000256" key="7">
    <source>
        <dbReference type="ARBA" id="ARBA00022982"/>
    </source>
</evidence>
<evidence type="ECO:0000256" key="1">
    <source>
        <dbReference type="ARBA" id="ARBA00003195"/>
    </source>
</evidence>
<evidence type="ECO:0000256" key="8">
    <source>
        <dbReference type="ARBA" id="ARBA00023128"/>
    </source>
</evidence>
<evidence type="ECO:0000256" key="4">
    <source>
        <dbReference type="ARBA" id="ARBA00022448"/>
    </source>
</evidence>
<keyword evidence="9" id="KW-0472">Membrane</keyword>
<evidence type="ECO:0000256" key="5">
    <source>
        <dbReference type="ARBA" id="ARBA00022660"/>
    </source>
</evidence>
<dbReference type="PANTHER" id="PTHR12878:SF0">
    <property type="entry name" value="NADH DEHYDROGENASE [UBIQUINONE] 1 ALPHA SUBCOMPLEX SUBUNIT 2"/>
    <property type="match status" value="1"/>
</dbReference>
<dbReference type="GO" id="GO:0005743">
    <property type="term" value="C:mitochondrial inner membrane"/>
    <property type="evidence" value="ECO:0007669"/>
    <property type="project" value="UniProtKB-SubCell"/>
</dbReference>
<dbReference type="Gene3D" id="3.40.30.10">
    <property type="entry name" value="Glutaredoxin"/>
    <property type="match status" value="1"/>
</dbReference>
<keyword evidence="12" id="KW-1185">Reference proteome</keyword>
<protein>
    <recommendedName>
        <fullName evidence="10">Ribosomal protein/NADH dehydrogenase domain-containing protein</fullName>
    </recommendedName>
</protein>
<dbReference type="InterPro" id="IPR007741">
    <property type="entry name" value="Ribosomal_mL43/mS25/NADH_DH"/>
</dbReference>
<organism evidence="11 12">
    <name type="scientific">Mycoemilia scoparia</name>
    <dbReference type="NCBI Taxonomy" id="417184"/>
    <lineage>
        <taxon>Eukaryota</taxon>
        <taxon>Fungi</taxon>
        <taxon>Fungi incertae sedis</taxon>
        <taxon>Zoopagomycota</taxon>
        <taxon>Kickxellomycotina</taxon>
        <taxon>Kickxellomycetes</taxon>
        <taxon>Kickxellales</taxon>
        <taxon>Kickxellaceae</taxon>
        <taxon>Mycoemilia</taxon>
    </lineage>
</organism>
<evidence type="ECO:0000256" key="9">
    <source>
        <dbReference type="ARBA" id="ARBA00023136"/>
    </source>
</evidence>
<dbReference type="PIRSF" id="PIRSF005822">
    <property type="entry name" value="NDUA2"/>
    <property type="match status" value="1"/>
</dbReference>
<name>A0A9W8A9V5_9FUNG</name>
<dbReference type="OrthoDB" id="10250268at2759"/>
<dbReference type="SMART" id="SM00916">
    <property type="entry name" value="L51_S25_CI-B8"/>
    <property type="match status" value="1"/>
</dbReference>
<dbReference type="PANTHER" id="PTHR12878">
    <property type="entry name" value="NADH-UBIQUINONE OXIDOREDUCTASE B8 SUBUNIT"/>
    <property type="match status" value="1"/>
</dbReference>
<feature type="domain" description="Ribosomal protein/NADH dehydrogenase" evidence="10">
    <location>
        <begin position="19"/>
        <end position="92"/>
    </location>
</feature>